<evidence type="ECO:0000313" key="2">
    <source>
        <dbReference type="Proteomes" id="UP000499080"/>
    </source>
</evidence>
<dbReference type="AlphaFoldDB" id="A0A4Y2V5B9"/>
<reference evidence="1 2" key="1">
    <citation type="journal article" date="2019" name="Sci. Rep.">
        <title>Orb-weaving spider Araneus ventricosus genome elucidates the spidroin gene catalogue.</title>
        <authorList>
            <person name="Kono N."/>
            <person name="Nakamura H."/>
            <person name="Ohtoshi R."/>
            <person name="Moran D.A.P."/>
            <person name="Shinohara A."/>
            <person name="Yoshida Y."/>
            <person name="Fujiwara M."/>
            <person name="Mori M."/>
            <person name="Tomita M."/>
            <person name="Arakawa K."/>
        </authorList>
    </citation>
    <scope>NUCLEOTIDE SEQUENCE [LARGE SCALE GENOMIC DNA]</scope>
</reference>
<comment type="caution">
    <text evidence="1">The sequence shown here is derived from an EMBL/GenBank/DDBJ whole genome shotgun (WGS) entry which is preliminary data.</text>
</comment>
<evidence type="ECO:0000313" key="1">
    <source>
        <dbReference type="EMBL" id="GBO19256.1"/>
    </source>
</evidence>
<proteinExistence type="predicted"/>
<dbReference type="EMBL" id="BGPR01042747">
    <property type="protein sequence ID" value="GBO19256.1"/>
    <property type="molecule type" value="Genomic_DNA"/>
</dbReference>
<keyword evidence="2" id="KW-1185">Reference proteome</keyword>
<accession>A0A4Y2V5B9</accession>
<name>A0A4Y2V5B9_ARAVE</name>
<organism evidence="1 2">
    <name type="scientific">Araneus ventricosus</name>
    <name type="common">Orbweaver spider</name>
    <name type="synonym">Epeira ventricosa</name>
    <dbReference type="NCBI Taxonomy" id="182803"/>
    <lineage>
        <taxon>Eukaryota</taxon>
        <taxon>Metazoa</taxon>
        <taxon>Ecdysozoa</taxon>
        <taxon>Arthropoda</taxon>
        <taxon>Chelicerata</taxon>
        <taxon>Arachnida</taxon>
        <taxon>Araneae</taxon>
        <taxon>Araneomorphae</taxon>
        <taxon>Entelegynae</taxon>
        <taxon>Araneoidea</taxon>
        <taxon>Araneidae</taxon>
        <taxon>Araneus</taxon>
    </lineage>
</organism>
<protein>
    <submittedName>
        <fullName evidence="1">Uncharacterized protein</fullName>
    </submittedName>
</protein>
<dbReference type="Proteomes" id="UP000499080">
    <property type="component" value="Unassembled WGS sequence"/>
</dbReference>
<sequence length="77" mass="8749">MKGIHLPILVFPKEGKLYIKPPDPLSGMPEMDTFILMHFPAKRLAPAPLTTKYSHATSAPSSCRENRKLYPCMRHDE</sequence>
<gene>
    <name evidence="1" type="ORF">AVEN_51475_1</name>
</gene>